<accession>A0ABW9QY47</accession>
<name>A0ABW9QY47_9ACTN</name>
<evidence type="ECO:0000313" key="4">
    <source>
        <dbReference type="Proteomes" id="UP000437736"/>
    </source>
</evidence>
<dbReference type="InterPro" id="IPR017946">
    <property type="entry name" value="PLC-like_Pdiesterase_TIM-brl"/>
</dbReference>
<reference evidence="3 4" key="1">
    <citation type="submission" date="2019-11" db="EMBL/GenBank/DDBJ databases">
        <title>Acidiferrimicrobium australis gen. nov., sp. nov., an acidophilic and obligately heterotrophic, member of the Actinobacteria that catalyses dissimilatory oxido- reduction of iron isolated from metal-rich acidic water in Chile.</title>
        <authorList>
            <person name="Gonzalez D."/>
            <person name="Huber K."/>
            <person name="Hedrich S."/>
            <person name="Rojas-Villalobos C."/>
            <person name="Quatrini R."/>
            <person name="Dinamarca M.A."/>
            <person name="Schwarz A."/>
            <person name="Canales C."/>
            <person name="Nancucheo I."/>
        </authorList>
    </citation>
    <scope>NUCLEOTIDE SEQUENCE [LARGE SCALE GENOMIC DNA]</scope>
    <source>
        <strain evidence="3 4">USS-CCA1</strain>
    </source>
</reference>
<dbReference type="EMBL" id="WJHE01001070">
    <property type="protein sequence ID" value="MST34561.1"/>
    <property type="molecule type" value="Genomic_DNA"/>
</dbReference>
<sequence length="263" mass="28525">MSRFPVLDHPGPLPIAHRGGSTEAPENTVAAFEHARRLGYDYVETDVHLSSDGVVVVIHDPVLDRVADRPGSVHGLPWPELRQARLGGSEGIPRLDELLAAWPGMRWNIDAKHDAVVTPLVEVVRRAGALDRVCITAFSDRRIALARRLAGPALCTSTGPAATTALRMASLVPGSPSLGGGPRRVAWGPAGAAQVPLRWGAVPVVDHRLVTVAHRSGLAVHVWTIDDEAEMDRLLDLGVDGIMTDRPTLLRDVLRRRGQWFER</sequence>
<protein>
    <submittedName>
        <fullName evidence="3">Glycerophosphodiester phosphodiesterase</fullName>
    </submittedName>
</protein>
<evidence type="ECO:0000259" key="2">
    <source>
        <dbReference type="PROSITE" id="PS51704"/>
    </source>
</evidence>
<comment type="caution">
    <text evidence="3">The sequence shown here is derived from an EMBL/GenBank/DDBJ whole genome shotgun (WGS) entry which is preliminary data.</text>
</comment>
<dbReference type="Gene3D" id="3.20.20.190">
    <property type="entry name" value="Phosphatidylinositol (PI) phosphodiesterase"/>
    <property type="match status" value="1"/>
</dbReference>
<organism evidence="3 4">
    <name type="scientific">Acidiferrimicrobium australe</name>
    <dbReference type="NCBI Taxonomy" id="2664430"/>
    <lineage>
        <taxon>Bacteria</taxon>
        <taxon>Bacillati</taxon>
        <taxon>Actinomycetota</taxon>
        <taxon>Acidimicrobiia</taxon>
        <taxon>Acidimicrobiales</taxon>
        <taxon>Acidimicrobiaceae</taxon>
        <taxon>Acidiferrimicrobium</taxon>
    </lineage>
</organism>
<evidence type="ECO:0000256" key="1">
    <source>
        <dbReference type="SAM" id="MobiDB-lite"/>
    </source>
</evidence>
<proteinExistence type="predicted"/>
<feature type="domain" description="GP-PDE" evidence="2">
    <location>
        <begin position="12"/>
        <end position="254"/>
    </location>
</feature>
<dbReference type="Proteomes" id="UP000437736">
    <property type="component" value="Unassembled WGS sequence"/>
</dbReference>
<dbReference type="InterPro" id="IPR030395">
    <property type="entry name" value="GP_PDE_dom"/>
</dbReference>
<gene>
    <name evidence="3" type="ORF">GHK86_17765</name>
</gene>
<dbReference type="SUPFAM" id="SSF51695">
    <property type="entry name" value="PLC-like phosphodiesterases"/>
    <property type="match status" value="1"/>
</dbReference>
<dbReference type="PANTHER" id="PTHR43805">
    <property type="entry name" value="GLYCEROPHOSPHORYL DIESTER PHOSPHODIESTERASE"/>
    <property type="match status" value="1"/>
</dbReference>
<dbReference type="PANTHER" id="PTHR43805:SF1">
    <property type="entry name" value="GP-PDE DOMAIN-CONTAINING PROTEIN"/>
    <property type="match status" value="1"/>
</dbReference>
<feature type="region of interest" description="Disordered" evidence="1">
    <location>
        <begin position="1"/>
        <end position="22"/>
    </location>
</feature>
<dbReference type="Pfam" id="PF03009">
    <property type="entry name" value="GDPD"/>
    <property type="match status" value="1"/>
</dbReference>
<dbReference type="PROSITE" id="PS51704">
    <property type="entry name" value="GP_PDE"/>
    <property type="match status" value="1"/>
</dbReference>
<evidence type="ECO:0000313" key="3">
    <source>
        <dbReference type="EMBL" id="MST34561.1"/>
    </source>
</evidence>
<keyword evidence="4" id="KW-1185">Reference proteome</keyword>
<dbReference type="CDD" id="cd08561">
    <property type="entry name" value="GDPD_cytoplasmic_ScUgpQ2_like"/>
    <property type="match status" value="1"/>
</dbReference>